<feature type="region of interest" description="Disordered" evidence="1">
    <location>
        <begin position="90"/>
        <end position="125"/>
    </location>
</feature>
<protein>
    <submittedName>
        <fullName evidence="2">Uncharacterized protein</fullName>
    </submittedName>
</protein>
<gene>
    <name evidence="2" type="ORF">EYF80_027315</name>
</gene>
<sequence>MLLEEDPVAERHGCRKTLLLKDTAAERHCCRKTLLLKDTAAERHGCRKTLLQKDTAAERHCTRKKDGAGKKELQQAGNYLSLKKSISPRRVATASKTMEESQASGVVGGSGSSTEGSLPVFRPGT</sequence>
<organism evidence="2 3">
    <name type="scientific">Liparis tanakae</name>
    <name type="common">Tanaka's snailfish</name>
    <dbReference type="NCBI Taxonomy" id="230148"/>
    <lineage>
        <taxon>Eukaryota</taxon>
        <taxon>Metazoa</taxon>
        <taxon>Chordata</taxon>
        <taxon>Craniata</taxon>
        <taxon>Vertebrata</taxon>
        <taxon>Euteleostomi</taxon>
        <taxon>Actinopterygii</taxon>
        <taxon>Neopterygii</taxon>
        <taxon>Teleostei</taxon>
        <taxon>Neoteleostei</taxon>
        <taxon>Acanthomorphata</taxon>
        <taxon>Eupercaria</taxon>
        <taxon>Perciformes</taxon>
        <taxon>Cottioidei</taxon>
        <taxon>Cottales</taxon>
        <taxon>Liparidae</taxon>
        <taxon>Liparis</taxon>
    </lineage>
</organism>
<comment type="caution">
    <text evidence="2">The sequence shown here is derived from an EMBL/GenBank/DDBJ whole genome shotgun (WGS) entry which is preliminary data.</text>
</comment>
<name>A0A4Z2HCL4_9TELE</name>
<dbReference type="EMBL" id="SRLO01000292">
    <property type="protein sequence ID" value="TNN62512.1"/>
    <property type="molecule type" value="Genomic_DNA"/>
</dbReference>
<feature type="compositionally biased region" description="Polar residues" evidence="1">
    <location>
        <begin position="94"/>
        <end position="103"/>
    </location>
</feature>
<evidence type="ECO:0000313" key="2">
    <source>
        <dbReference type="EMBL" id="TNN62512.1"/>
    </source>
</evidence>
<dbReference type="AlphaFoldDB" id="A0A4Z2HCL4"/>
<reference evidence="2 3" key="1">
    <citation type="submission" date="2019-03" db="EMBL/GenBank/DDBJ databases">
        <title>First draft genome of Liparis tanakae, snailfish: a comprehensive survey of snailfish specific genes.</title>
        <authorList>
            <person name="Kim W."/>
            <person name="Song I."/>
            <person name="Jeong J.-H."/>
            <person name="Kim D."/>
            <person name="Kim S."/>
            <person name="Ryu S."/>
            <person name="Song J.Y."/>
            <person name="Lee S.K."/>
        </authorList>
    </citation>
    <scope>NUCLEOTIDE SEQUENCE [LARGE SCALE GENOMIC DNA]</scope>
    <source>
        <tissue evidence="2">Muscle</tissue>
    </source>
</reference>
<accession>A0A4Z2HCL4</accession>
<evidence type="ECO:0000313" key="3">
    <source>
        <dbReference type="Proteomes" id="UP000314294"/>
    </source>
</evidence>
<keyword evidence="3" id="KW-1185">Reference proteome</keyword>
<evidence type="ECO:0000256" key="1">
    <source>
        <dbReference type="SAM" id="MobiDB-lite"/>
    </source>
</evidence>
<dbReference type="Proteomes" id="UP000314294">
    <property type="component" value="Unassembled WGS sequence"/>
</dbReference>
<proteinExistence type="predicted"/>